<dbReference type="SMART" id="SM01118">
    <property type="entry name" value="CYTH"/>
    <property type="match status" value="1"/>
</dbReference>
<name>A0ABT8WR86_9FLAO</name>
<dbReference type="EMBL" id="JAUOEL010000005">
    <property type="protein sequence ID" value="MDO5975651.1"/>
    <property type="molecule type" value="Genomic_DNA"/>
</dbReference>
<dbReference type="Proteomes" id="UP001176806">
    <property type="component" value="Unassembled WGS sequence"/>
</dbReference>
<dbReference type="PANTHER" id="PTHR40114:SF1">
    <property type="entry name" value="SLR0698 PROTEIN"/>
    <property type="match status" value="1"/>
</dbReference>
<proteinExistence type="predicted"/>
<reference evidence="2" key="1">
    <citation type="submission" date="2023-07" db="EMBL/GenBank/DDBJ databases">
        <title>Two novel species in the genus Flavivirga.</title>
        <authorList>
            <person name="Kwon K."/>
        </authorList>
    </citation>
    <scope>NUCLEOTIDE SEQUENCE</scope>
    <source>
        <strain evidence="2">KACC 14158</strain>
    </source>
</reference>
<dbReference type="Pfam" id="PF01928">
    <property type="entry name" value="CYTH"/>
    <property type="match status" value="1"/>
</dbReference>
<dbReference type="CDD" id="cd07891">
    <property type="entry name" value="CYTH-like_CthTTM-like_1"/>
    <property type="match status" value="1"/>
</dbReference>
<dbReference type="InterPro" id="IPR033469">
    <property type="entry name" value="CYTH-like_dom_sf"/>
</dbReference>
<gene>
    <name evidence="2" type="ORF">Q4Q40_15765</name>
</gene>
<dbReference type="PANTHER" id="PTHR40114">
    <property type="entry name" value="SLR0698 PROTEIN"/>
    <property type="match status" value="1"/>
</dbReference>
<accession>A0ABT8WR86</accession>
<dbReference type="InterPro" id="IPR012042">
    <property type="entry name" value="NeuTTM/CthTTM-like"/>
</dbReference>
<dbReference type="PROSITE" id="PS51707">
    <property type="entry name" value="CYTH"/>
    <property type="match status" value="1"/>
</dbReference>
<organism evidence="2 3">
    <name type="scientific">Flavivirga jejuensis</name>
    <dbReference type="NCBI Taxonomy" id="870487"/>
    <lineage>
        <taxon>Bacteria</taxon>
        <taxon>Pseudomonadati</taxon>
        <taxon>Bacteroidota</taxon>
        <taxon>Flavobacteriia</taxon>
        <taxon>Flavobacteriales</taxon>
        <taxon>Flavobacteriaceae</taxon>
        <taxon>Flavivirga</taxon>
    </lineage>
</organism>
<dbReference type="SUPFAM" id="SSF55154">
    <property type="entry name" value="CYTH-like phosphatases"/>
    <property type="match status" value="1"/>
</dbReference>
<dbReference type="PIRSF" id="PIRSF016487">
    <property type="entry name" value="CYTH_UCP016487"/>
    <property type="match status" value="1"/>
</dbReference>
<dbReference type="RefSeq" id="WP_303302863.1">
    <property type="nucleotide sequence ID" value="NZ_BAABDA010000050.1"/>
</dbReference>
<evidence type="ECO:0000313" key="2">
    <source>
        <dbReference type="EMBL" id="MDO5975651.1"/>
    </source>
</evidence>
<dbReference type="InterPro" id="IPR023577">
    <property type="entry name" value="CYTH_domain"/>
</dbReference>
<evidence type="ECO:0000259" key="1">
    <source>
        <dbReference type="PROSITE" id="PS51707"/>
    </source>
</evidence>
<comment type="caution">
    <text evidence="2">The sequence shown here is derived from an EMBL/GenBank/DDBJ whole genome shotgun (WGS) entry which is preliminary data.</text>
</comment>
<keyword evidence="3" id="KW-1185">Reference proteome</keyword>
<feature type="domain" description="CYTH" evidence="1">
    <location>
        <begin position="1"/>
        <end position="156"/>
    </location>
</feature>
<dbReference type="Gene3D" id="2.40.320.10">
    <property type="entry name" value="Hypothetical Protein Pfu-838710-001"/>
    <property type="match status" value="1"/>
</dbReference>
<sequence>MIEIERKFLVTSNAYKDEAFKSTRIIQGFLNTHKKRTVRVRLKGDIGYITVKGQSSQDGLSRFEWEKEISKEEAESLLNICELGVIDKIRYEVKIKNHIFEVDEFFGDNKGLVVAEVELENENEAFEKPFWLGEEVTGDIKYYNSQLSKQSYKTWL</sequence>
<evidence type="ECO:0000313" key="3">
    <source>
        <dbReference type="Proteomes" id="UP001176806"/>
    </source>
</evidence>
<protein>
    <submittedName>
        <fullName evidence="2">CYTH domain-containing protein</fullName>
    </submittedName>
</protein>